<dbReference type="CDD" id="cd14014">
    <property type="entry name" value="STKc_PknB_like"/>
    <property type="match status" value="1"/>
</dbReference>
<dbReference type="Pfam" id="PF01590">
    <property type="entry name" value="GAF"/>
    <property type="match status" value="1"/>
</dbReference>
<dbReference type="GO" id="GO:0000155">
    <property type="term" value="F:phosphorelay sensor kinase activity"/>
    <property type="evidence" value="ECO:0007669"/>
    <property type="project" value="InterPro"/>
</dbReference>
<keyword evidence="9" id="KW-0902">Two-component regulatory system</keyword>
<evidence type="ECO:0000256" key="6">
    <source>
        <dbReference type="ARBA" id="ARBA00022741"/>
    </source>
</evidence>
<dbReference type="Gene3D" id="3.30.565.10">
    <property type="entry name" value="Histidine kinase-like ATPase, C-terminal domain"/>
    <property type="match status" value="1"/>
</dbReference>
<evidence type="ECO:0000259" key="10">
    <source>
        <dbReference type="PROSITE" id="PS50011"/>
    </source>
</evidence>
<dbReference type="Pfam" id="PF13191">
    <property type="entry name" value="AAA_16"/>
    <property type="match status" value="1"/>
</dbReference>
<evidence type="ECO:0000313" key="14">
    <source>
        <dbReference type="EMBL" id="QPF88673.1"/>
    </source>
</evidence>
<dbReference type="Pfam" id="PF13426">
    <property type="entry name" value="PAS_9"/>
    <property type="match status" value="1"/>
</dbReference>
<evidence type="ECO:0000256" key="7">
    <source>
        <dbReference type="ARBA" id="ARBA00022777"/>
    </source>
</evidence>
<sequence length="2129" mass="236635">MVLHSPNVAYSDGESHALWQDGERTFRRGWRVDDEGKRRAVLLVAPADHHPSRECLDRFAHEYELKDELDAAWAARPLELVRDTGRTMLVLDDEGGEPIEGLLGAPMEMGQFLHIAIDVAIALGSLHERGIIHKDIKPANILLNGTTGEVRLTGFGIASRLSRERQSPHPPEMIAGTLAYMAPEQTGRINRSIDSRSDLYALGVTFYQMLTGALPFSATEPMEWVHCHLARRPVAPSERLTEIPRAVSAITMKLLAKRAEDRYQTARGLEHDLGSCLIEWEAQGRIDDFPLGEHDRPDWLVIPEKLYGRQREIETLLAAFDRVVNGGAPELVLIYGYSGVGKSSVVDELQPMLGRGLFASGKFDQLKRDIPYATLAQALRSLMRPLLGKNDAELAPWRGALQEALASNAGLMVELVPELKLLIGEPPPVVEVPPQDAQRRFQMTLRQLIGVFARAEHPLALFLDDLQWLDAATLDFLEDLFDRSELRNLLLIGAFRDNEVTSAHPLRRRLEAMRSTGRVQDVKLAPLTTTDIGNLVADTLRCDAGQVEPLAALVHTKTGGNPFFVIQFLRVLAEEGLLIFDYVRARWSWDMAGIHAKRYTDNVVELLAGRLTRLPVGTQNALRQLACLGSVTDVAILALVLEMREDQAHAELVDALDQQLIVRIGRSYKFVHDQVQEAAYALNTEASRAEAHLRIGRRLVAETPLETRNEAIFEIVNQFNRAVPLITSQEEREQLAELNLAAGTRAKGSSAHVSALTYFATGAALLPENTWDRRQELAFELELHTAECEACTGALQAAEERLAALAARTIGTVQQCFVARRRLGLYTMLGQGERAIAVALECLRRVGIDWPAHPSEVVARGEYERIWSLLGDRAIESLVEMPLMHDPEARATMDLLADLMIPALYTDTNLAALGVCRAASLSLQLGNTETAPGNYQSLALIASARYGDHEKGYRFGEMACDLLERRRWTHFGAGTYFGFATIVPWTRPVIEGIDSARRAFEMAKGHGDPTISALASRTVTSILLASGRPLDQVEIEADDALEFLRPFGLFLDRVSAPLALVRMLRGRTAKFGSLDDGQFAERGFEERATGQPVKAFLECYYWLRKLQARFFAGDFTSAIDAADKVATWYATSPSLSLFMLEEEEYHFYAALARAAAYEPSGSQSYATVRDTLAGHERYLRARVANCPQNFEDRAALVGAEIARIEGHPLEAMDLYERAIASARVNGFIHNEALAYELAARFYAARGFDEVGGLYLENARDRYSRWGADGKVWQLEQLHPWLRQGERAATAMGTIEAPVEHLDLAAVIEVSQALSGEIVVEKLIDRFMRAAIEQAGAERALLVTVQGEELRTSAEAVVLGDDVTVQLRQHPACDAVALPDSLIRYSIRTRDPVVLADAMAQNPFSADPYIMARRVRSILCLPLINQGRLIGILYLENSLTTHAFTPDRVTVMKVLASQAAISLENTQAVRALKQSETRYQNLFQAMAVSFFELDYTDGRQILRALRDAGVHDFRAHLKENPHLAREIKRATRIVDVNDQAVALFGRGNKEELLTSVGVFWPDESLDDYVEAVVATVERNDKFSTETRVRRLDGTLFDAQVTLRYATEDKTRGLAGIIDITERKRAENALRQSEERFRDFAEAASDWLWEMGPDHKLTMLSPNAFGSSPSARLGTAAWERALDLETEPEKWLKIQATMDSHEPFRDFVYLAAGFDGSPMYVRANGKPVFGADGEFLGYRGVGTDATAIIRAQDALRESELRLRSAIDGIPGLVGVLAPNGEVEAVNRQILEYCGQSLEELRNWGTNGTVHHEDLPHVAEVFTKSIVSGIPYRIEQRLRRFDGQYRWFDNRGIPVRDDSGLIVRWYVLLTDIEDRNQALARLQQMQADFARMNRVSVMGELAASLSHEITQPIASARNNARAAQNFMQMQPPDLDEVREALACVVGDTDRARDIIDRIRDHIKKAPPRKEHFDLSAAIHEVIVLARSLTNRNGVSVQTRLSDRLAPVLGDRVQLQQVLLNLILNAAEAMSLVEDGARDLLISTEQDQAGVRVTVRDTGPGIDSAKLDRVFDAFYTTKSSGTGMGLSICRSIIDAHGGKLWAEANEPHGAVFHFTLPAVEAEFTTPLRANPPT</sequence>
<feature type="domain" description="Protein kinase" evidence="10">
    <location>
        <begin position="1"/>
        <end position="274"/>
    </location>
</feature>
<dbReference type="SMART" id="SM00388">
    <property type="entry name" value="HisKA"/>
    <property type="match status" value="1"/>
</dbReference>
<keyword evidence="4" id="KW-0808">Transferase</keyword>
<gene>
    <name evidence="14" type="ORF">IC761_19270</name>
</gene>
<dbReference type="InterPro" id="IPR036890">
    <property type="entry name" value="HATPase_C_sf"/>
</dbReference>
<dbReference type="KEGG" id="bcou:IC761_19270"/>
<evidence type="ECO:0000256" key="9">
    <source>
        <dbReference type="ARBA" id="ARBA00023012"/>
    </source>
</evidence>
<dbReference type="InterPro" id="IPR027417">
    <property type="entry name" value="P-loop_NTPase"/>
</dbReference>
<dbReference type="FunFam" id="3.30.565.10:FF:000042">
    <property type="entry name" value="Two-component sensor histidine kinase KdpD"/>
    <property type="match status" value="1"/>
</dbReference>
<dbReference type="PROSITE" id="PS50011">
    <property type="entry name" value="PROTEIN_KINASE_DOM"/>
    <property type="match status" value="1"/>
</dbReference>
<dbReference type="SUPFAM" id="SSF47384">
    <property type="entry name" value="Homodimeric domain of signal transducing histidine kinase"/>
    <property type="match status" value="1"/>
</dbReference>
<dbReference type="EMBL" id="CP061379">
    <property type="protein sequence ID" value="QPF88673.1"/>
    <property type="molecule type" value="Genomic_DNA"/>
</dbReference>
<dbReference type="CDD" id="cd00130">
    <property type="entry name" value="PAS"/>
    <property type="match status" value="2"/>
</dbReference>
<dbReference type="GO" id="GO:0042802">
    <property type="term" value="F:identical protein binding"/>
    <property type="evidence" value="ECO:0007669"/>
    <property type="project" value="UniProtKB-ARBA"/>
</dbReference>
<keyword evidence="7" id="KW-0418">Kinase</keyword>
<dbReference type="SUPFAM" id="SSF56112">
    <property type="entry name" value="Protein kinase-like (PK-like)"/>
    <property type="match status" value="1"/>
</dbReference>
<dbReference type="InterPro" id="IPR000014">
    <property type="entry name" value="PAS"/>
</dbReference>
<comment type="catalytic activity">
    <reaction evidence="1">
        <text>ATP + protein L-histidine = ADP + protein N-phospho-L-histidine.</text>
        <dbReference type="EC" id="2.7.13.3"/>
    </reaction>
</comment>
<dbReference type="InterPro" id="IPR029016">
    <property type="entry name" value="GAF-like_dom_sf"/>
</dbReference>
<reference evidence="14 15" key="1">
    <citation type="submission" date="2020-09" db="EMBL/GenBank/DDBJ databases">
        <title>Complete genomes of bradyrhizobia occurring on native shrubby legumes in Australia.</title>
        <authorList>
            <person name="Lafay B."/>
        </authorList>
    </citation>
    <scope>NUCLEOTIDE SEQUENCE [LARGE SCALE GENOMIC DNA]</scope>
    <source>
        <strain evidence="14 15">BDV5040</strain>
    </source>
</reference>
<dbReference type="SMART" id="SM00387">
    <property type="entry name" value="HATPase_c"/>
    <property type="match status" value="1"/>
</dbReference>
<evidence type="ECO:0000259" key="13">
    <source>
        <dbReference type="PROSITE" id="PS50113"/>
    </source>
</evidence>
<dbReference type="SMART" id="SM00220">
    <property type="entry name" value="S_TKc"/>
    <property type="match status" value="1"/>
</dbReference>
<dbReference type="EC" id="2.7.13.3" evidence="2"/>
<feature type="domain" description="PAC" evidence="13">
    <location>
        <begin position="1581"/>
        <end position="1630"/>
    </location>
</feature>
<dbReference type="Gene3D" id="3.30.450.20">
    <property type="entry name" value="PAS domain"/>
    <property type="match status" value="3"/>
</dbReference>
<dbReference type="Gene3D" id="6.10.250.490">
    <property type="match status" value="1"/>
</dbReference>
<dbReference type="Gene3D" id="3.30.450.40">
    <property type="match status" value="1"/>
</dbReference>
<dbReference type="SUPFAM" id="SSF55874">
    <property type="entry name" value="ATPase domain of HSP90 chaperone/DNA topoisomerase II/histidine kinase"/>
    <property type="match status" value="1"/>
</dbReference>
<evidence type="ECO:0000256" key="4">
    <source>
        <dbReference type="ARBA" id="ARBA00022679"/>
    </source>
</evidence>
<feature type="domain" description="PAC" evidence="13">
    <location>
        <begin position="1829"/>
        <end position="1881"/>
    </location>
</feature>
<dbReference type="InterPro" id="IPR000700">
    <property type="entry name" value="PAS-assoc_C"/>
</dbReference>
<keyword evidence="6" id="KW-0547">Nucleotide-binding</keyword>
<dbReference type="InterPro" id="IPR003594">
    <property type="entry name" value="HATPase_dom"/>
</dbReference>
<keyword evidence="3" id="KW-0597">Phosphoprotein</keyword>
<dbReference type="GO" id="GO:0009882">
    <property type="term" value="F:blue light photoreceptor activity"/>
    <property type="evidence" value="ECO:0007669"/>
    <property type="project" value="UniProtKB-ARBA"/>
</dbReference>
<dbReference type="Pfam" id="PF08447">
    <property type="entry name" value="PAS_3"/>
    <property type="match status" value="1"/>
</dbReference>
<evidence type="ECO:0000256" key="2">
    <source>
        <dbReference type="ARBA" id="ARBA00012438"/>
    </source>
</evidence>
<dbReference type="InterPro" id="IPR005467">
    <property type="entry name" value="His_kinase_dom"/>
</dbReference>
<dbReference type="Pfam" id="PF00069">
    <property type="entry name" value="Pkinase"/>
    <property type="match status" value="1"/>
</dbReference>
<dbReference type="InterPro" id="IPR001610">
    <property type="entry name" value="PAC"/>
</dbReference>
<dbReference type="InterPro" id="IPR008271">
    <property type="entry name" value="Ser/Thr_kinase_AS"/>
</dbReference>
<feature type="domain" description="PAC" evidence="13">
    <location>
        <begin position="1703"/>
        <end position="1755"/>
    </location>
</feature>
<dbReference type="GO" id="GO:0005524">
    <property type="term" value="F:ATP binding"/>
    <property type="evidence" value="ECO:0007669"/>
    <property type="project" value="UniProtKB-KW"/>
</dbReference>
<dbReference type="Pfam" id="PF02518">
    <property type="entry name" value="HATPase_c"/>
    <property type="match status" value="1"/>
</dbReference>
<evidence type="ECO:0000313" key="15">
    <source>
        <dbReference type="Proteomes" id="UP000594621"/>
    </source>
</evidence>
<dbReference type="RefSeq" id="WP_195798226.1">
    <property type="nucleotide sequence ID" value="NZ_CP061379.1"/>
</dbReference>
<keyword evidence="5" id="KW-0677">Repeat</keyword>
<dbReference type="PROSITE" id="PS50113">
    <property type="entry name" value="PAC"/>
    <property type="match status" value="3"/>
</dbReference>
<protein>
    <recommendedName>
        <fullName evidence="2">histidine kinase</fullName>
        <ecNumber evidence="2">2.7.13.3</ecNumber>
    </recommendedName>
</protein>
<dbReference type="Gene3D" id="3.40.50.300">
    <property type="entry name" value="P-loop containing nucleotide triphosphate hydrolases"/>
    <property type="match status" value="1"/>
</dbReference>
<dbReference type="PROSITE" id="PS50112">
    <property type="entry name" value="PAS"/>
    <property type="match status" value="1"/>
</dbReference>
<dbReference type="PANTHER" id="PTHR43642">
    <property type="entry name" value="HYBRID SIGNAL TRANSDUCTION HISTIDINE KINASE G"/>
    <property type="match status" value="1"/>
</dbReference>
<name>A0A7S9CZZ6_9BRAD</name>
<dbReference type="InterPro" id="IPR036097">
    <property type="entry name" value="HisK_dim/P_sf"/>
</dbReference>
<evidence type="ECO:0000256" key="1">
    <source>
        <dbReference type="ARBA" id="ARBA00000085"/>
    </source>
</evidence>
<keyword evidence="15" id="KW-1185">Reference proteome</keyword>
<evidence type="ECO:0000259" key="12">
    <source>
        <dbReference type="PROSITE" id="PS50112"/>
    </source>
</evidence>
<dbReference type="SUPFAM" id="SSF55785">
    <property type="entry name" value="PYP-like sensor domain (PAS domain)"/>
    <property type="match status" value="3"/>
</dbReference>
<dbReference type="SUPFAM" id="SSF52540">
    <property type="entry name" value="P-loop containing nucleoside triphosphate hydrolases"/>
    <property type="match status" value="1"/>
</dbReference>
<dbReference type="Gene3D" id="1.10.510.10">
    <property type="entry name" value="Transferase(Phosphotransferase) domain 1"/>
    <property type="match status" value="1"/>
</dbReference>
<dbReference type="InterPro" id="IPR053159">
    <property type="entry name" value="Hybrid_Histidine_Kinase"/>
</dbReference>
<evidence type="ECO:0000256" key="3">
    <source>
        <dbReference type="ARBA" id="ARBA00022553"/>
    </source>
</evidence>
<dbReference type="Pfam" id="PF00512">
    <property type="entry name" value="HisKA"/>
    <property type="match status" value="1"/>
</dbReference>
<dbReference type="InterPro" id="IPR013655">
    <property type="entry name" value="PAS_fold_3"/>
</dbReference>
<evidence type="ECO:0000256" key="8">
    <source>
        <dbReference type="ARBA" id="ARBA00022840"/>
    </source>
</evidence>
<dbReference type="InterPro" id="IPR004358">
    <property type="entry name" value="Sig_transdc_His_kin-like_C"/>
</dbReference>
<dbReference type="SMART" id="SM00065">
    <property type="entry name" value="GAF"/>
    <property type="match status" value="1"/>
</dbReference>
<proteinExistence type="predicted"/>
<dbReference type="PROSITE" id="PS00108">
    <property type="entry name" value="PROTEIN_KINASE_ST"/>
    <property type="match status" value="1"/>
</dbReference>
<dbReference type="InterPro" id="IPR041664">
    <property type="entry name" value="AAA_16"/>
</dbReference>
<dbReference type="InterPro" id="IPR003018">
    <property type="entry name" value="GAF"/>
</dbReference>
<evidence type="ECO:0000259" key="11">
    <source>
        <dbReference type="PROSITE" id="PS50109"/>
    </source>
</evidence>
<keyword evidence="8" id="KW-0067">ATP-binding</keyword>
<dbReference type="Gene3D" id="1.10.287.130">
    <property type="match status" value="1"/>
</dbReference>
<dbReference type="PRINTS" id="PR00344">
    <property type="entry name" value="BCTRLSENSOR"/>
</dbReference>
<dbReference type="InterPro" id="IPR011009">
    <property type="entry name" value="Kinase-like_dom_sf"/>
</dbReference>
<dbReference type="InterPro" id="IPR003661">
    <property type="entry name" value="HisK_dim/P_dom"/>
</dbReference>
<dbReference type="PANTHER" id="PTHR43642:SF1">
    <property type="entry name" value="HYBRID SIGNAL TRANSDUCTION HISTIDINE KINASE G"/>
    <property type="match status" value="1"/>
</dbReference>
<feature type="domain" description="PAS" evidence="12">
    <location>
        <begin position="1756"/>
        <end position="1826"/>
    </location>
</feature>
<dbReference type="SMART" id="SM00086">
    <property type="entry name" value="PAC"/>
    <property type="match status" value="3"/>
</dbReference>
<dbReference type="InterPro" id="IPR035965">
    <property type="entry name" value="PAS-like_dom_sf"/>
</dbReference>
<dbReference type="SMART" id="SM00091">
    <property type="entry name" value="PAS"/>
    <property type="match status" value="2"/>
</dbReference>
<dbReference type="PROSITE" id="PS50109">
    <property type="entry name" value="HIS_KIN"/>
    <property type="match status" value="1"/>
</dbReference>
<dbReference type="Proteomes" id="UP000594621">
    <property type="component" value="Chromosome"/>
</dbReference>
<feature type="domain" description="Histidine kinase" evidence="11">
    <location>
        <begin position="1901"/>
        <end position="2116"/>
    </location>
</feature>
<dbReference type="SUPFAM" id="SSF55781">
    <property type="entry name" value="GAF domain-like"/>
    <property type="match status" value="1"/>
</dbReference>
<organism evidence="14 15">
    <name type="scientific">Bradyrhizobium commune</name>
    <dbReference type="NCBI Taxonomy" id="83627"/>
    <lineage>
        <taxon>Bacteria</taxon>
        <taxon>Pseudomonadati</taxon>
        <taxon>Pseudomonadota</taxon>
        <taxon>Alphaproteobacteria</taxon>
        <taxon>Hyphomicrobiales</taxon>
        <taxon>Nitrobacteraceae</taxon>
        <taxon>Bradyrhizobium</taxon>
    </lineage>
</organism>
<dbReference type="InterPro" id="IPR000719">
    <property type="entry name" value="Prot_kinase_dom"/>
</dbReference>
<dbReference type="NCBIfam" id="TIGR00229">
    <property type="entry name" value="sensory_box"/>
    <property type="match status" value="2"/>
</dbReference>
<accession>A0A7S9CZZ6</accession>
<evidence type="ECO:0000256" key="5">
    <source>
        <dbReference type="ARBA" id="ARBA00022737"/>
    </source>
</evidence>